<sequence>MATPTRRANGEGSRPVQRKDGRWQILIRHTDTDGVRKRVTVTGKTAKETRQKAEEVRARLKKELPARDTRQLVDQYAETWIKTTLANSDRKTSTKTMYAAVARHHIIGSQLGATPMHRVRPSAVDGWLAELRRKGLSDSTRRNAYTILRAVFDAAVKDRELADNPVAAITRPRVEVKEAEYLTPEQVKLLLEAAHDTRYRLLFELLVNTGLRRGEALALKWRNHVKEDSGWLKIRGTLTREDGELVTTSTKTAKSRREVPITDRTAEILQQLRTRQAAERDRAGSQWKETGYVFTTAFGEPCDPRNALRALKVAADQAGLPSIGLHTLRHSAASTMLANGVPLKVVSEILGHSSISITGDIYGHVSPDISVSAMQVLSDALR</sequence>
<name>A0A1G9XN12_9ACTN</name>
<reference evidence="8 9" key="1">
    <citation type="submission" date="2016-10" db="EMBL/GenBank/DDBJ databases">
        <authorList>
            <person name="de Groot N.N."/>
        </authorList>
    </citation>
    <scope>NUCLEOTIDE SEQUENCE [LARGE SCALE GENOMIC DNA]</scope>
    <source>
        <strain evidence="8 9">CGMCC 1.11147</strain>
    </source>
</reference>
<evidence type="ECO:0000259" key="6">
    <source>
        <dbReference type="PROSITE" id="PS51898"/>
    </source>
</evidence>
<evidence type="ECO:0000256" key="4">
    <source>
        <dbReference type="PROSITE-ProRule" id="PRU01248"/>
    </source>
</evidence>
<dbReference type="GO" id="GO:0015074">
    <property type="term" value="P:DNA integration"/>
    <property type="evidence" value="ECO:0007669"/>
    <property type="project" value="InterPro"/>
</dbReference>
<dbReference type="Gene3D" id="1.10.150.130">
    <property type="match status" value="1"/>
</dbReference>
<dbReference type="PROSITE" id="PS51900">
    <property type="entry name" value="CB"/>
    <property type="match status" value="1"/>
</dbReference>
<keyword evidence="2 4" id="KW-0238">DNA-binding</keyword>
<dbReference type="InterPro" id="IPR013762">
    <property type="entry name" value="Integrase-like_cat_sf"/>
</dbReference>
<dbReference type="InterPro" id="IPR011010">
    <property type="entry name" value="DNA_brk_join_enz"/>
</dbReference>
<dbReference type="GO" id="GO:0003677">
    <property type="term" value="F:DNA binding"/>
    <property type="evidence" value="ECO:0007669"/>
    <property type="project" value="UniProtKB-UniRule"/>
</dbReference>
<feature type="domain" description="Tyr recombinase" evidence="6">
    <location>
        <begin position="177"/>
        <end position="375"/>
    </location>
</feature>
<dbReference type="OrthoDB" id="148546at2"/>
<proteinExistence type="inferred from homology"/>
<dbReference type="InterPro" id="IPR010998">
    <property type="entry name" value="Integrase_recombinase_N"/>
</dbReference>
<evidence type="ECO:0000313" key="8">
    <source>
        <dbReference type="EMBL" id="SDM98120.1"/>
    </source>
</evidence>
<dbReference type="Pfam" id="PF00589">
    <property type="entry name" value="Phage_integrase"/>
    <property type="match status" value="1"/>
</dbReference>
<gene>
    <name evidence="8" type="ORF">SAMN05192576_1422</name>
</gene>
<dbReference type="InterPro" id="IPR050090">
    <property type="entry name" value="Tyrosine_recombinase_XerCD"/>
</dbReference>
<dbReference type="PANTHER" id="PTHR30349:SF41">
    <property type="entry name" value="INTEGRASE_RECOMBINASE PROTEIN MJ0367-RELATED"/>
    <property type="match status" value="1"/>
</dbReference>
<dbReference type="STRING" id="1005944.SAMN05192576_1422"/>
<dbReference type="InterPro" id="IPR044068">
    <property type="entry name" value="CB"/>
</dbReference>
<keyword evidence="3" id="KW-0233">DNA recombination</keyword>
<evidence type="ECO:0000256" key="1">
    <source>
        <dbReference type="ARBA" id="ARBA00008857"/>
    </source>
</evidence>
<dbReference type="CDD" id="cd01189">
    <property type="entry name" value="INT_ICEBs1_C_like"/>
    <property type="match status" value="1"/>
</dbReference>
<comment type="similarity">
    <text evidence="1">Belongs to the 'phage' integrase family.</text>
</comment>
<evidence type="ECO:0000256" key="5">
    <source>
        <dbReference type="SAM" id="MobiDB-lite"/>
    </source>
</evidence>
<dbReference type="EMBL" id="FNIC01000001">
    <property type="protein sequence ID" value="SDM98120.1"/>
    <property type="molecule type" value="Genomic_DNA"/>
</dbReference>
<evidence type="ECO:0000259" key="7">
    <source>
        <dbReference type="PROSITE" id="PS51900"/>
    </source>
</evidence>
<dbReference type="InterPro" id="IPR002104">
    <property type="entry name" value="Integrase_catalytic"/>
</dbReference>
<dbReference type="SUPFAM" id="SSF56349">
    <property type="entry name" value="DNA breaking-rejoining enzymes"/>
    <property type="match status" value="1"/>
</dbReference>
<keyword evidence="9" id="KW-1185">Reference proteome</keyword>
<evidence type="ECO:0000313" key="9">
    <source>
        <dbReference type="Proteomes" id="UP000199004"/>
    </source>
</evidence>
<evidence type="ECO:0000256" key="3">
    <source>
        <dbReference type="ARBA" id="ARBA00023172"/>
    </source>
</evidence>
<dbReference type="Proteomes" id="UP000199004">
    <property type="component" value="Unassembled WGS sequence"/>
</dbReference>
<dbReference type="AlphaFoldDB" id="A0A1G9XN12"/>
<dbReference type="GO" id="GO:0006310">
    <property type="term" value="P:DNA recombination"/>
    <property type="evidence" value="ECO:0007669"/>
    <property type="project" value="UniProtKB-KW"/>
</dbReference>
<feature type="region of interest" description="Disordered" evidence="5">
    <location>
        <begin position="1"/>
        <end position="21"/>
    </location>
</feature>
<dbReference type="PROSITE" id="PS51898">
    <property type="entry name" value="TYR_RECOMBINASE"/>
    <property type="match status" value="1"/>
</dbReference>
<accession>A0A1G9XN12</accession>
<feature type="domain" description="Core-binding (CB)" evidence="7">
    <location>
        <begin position="71"/>
        <end position="156"/>
    </location>
</feature>
<dbReference type="PANTHER" id="PTHR30349">
    <property type="entry name" value="PHAGE INTEGRASE-RELATED"/>
    <property type="match status" value="1"/>
</dbReference>
<evidence type="ECO:0000256" key="2">
    <source>
        <dbReference type="ARBA" id="ARBA00023125"/>
    </source>
</evidence>
<protein>
    <submittedName>
        <fullName evidence="8">Integrase</fullName>
    </submittedName>
</protein>
<dbReference type="Gene3D" id="1.10.443.10">
    <property type="entry name" value="Intergrase catalytic core"/>
    <property type="match status" value="1"/>
</dbReference>
<organism evidence="8 9">
    <name type="scientific">Nocardioides szechwanensis</name>
    <dbReference type="NCBI Taxonomy" id="1005944"/>
    <lineage>
        <taxon>Bacteria</taxon>
        <taxon>Bacillati</taxon>
        <taxon>Actinomycetota</taxon>
        <taxon>Actinomycetes</taxon>
        <taxon>Propionibacteriales</taxon>
        <taxon>Nocardioidaceae</taxon>
        <taxon>Nocardioides</taxon>
    </lineage>
</organism>